<dbReference type="InterPro" id="IPR036249">
    <property type="entry name" value="Thioredoxin-like_sf"/>
</dbReference>
<dbReference type="InterPro" id="IPR000866">
    <property type="entry name" value="AhpC/TSA"/>
</dbReference>
<feature type="chain" id="PRO_5046222836" evidence="2">
    <location>
        <begin position="37"/>
        <end position="183"/>
    </location>
</feature>
<dbReference type="InterPro" id="IPR017937">
    <property type="entry name" value="Thioredoxin_CS"/>
</dbReference>
<sequence>MESFLNCFSKPITTMNIIKTTLLCSFMLLLELAASAQEKREKALVDSGNIFHFVDMRDINGNLIKPNELAGKTVVMNFWFIGCPPCVFELPMLSKIAEDYKDDKNKVFIAVSLDKPAELKEFLKKHPFAYHLIANGLPLANSYGIVTEPLNLVINKEGIIVFNSYGYGVASVPGRIEDVLKTL</sequence>
<dbReference type="SUPFAM" id="SSF52833">
    <property type="entry name" value="Thioredoxin-like"/>
    <property type="match status" value="1"/>
</dbReference>
<feature type="signal peptide" evidence="2">
    <location>
        <begin position="1"/>
        <end position="36"/>
    </location>
</feature>
<keyword evidence="5" id="KW-1185">Reference proteome</keyword>
<comment type="caution">
    <text evidence="4">The sequence shown here is derived from an EMBL/GenBank/DDBJ whole genome shotgun (WGS) entry which is preliminary data.</text>
</comment>
<organism evidence="4 5">
    <name type="scientific">Mucilaginibacter gynuensis</name>
    <dbReference type="NCBI Taxonomy" id="1302236"/>
    <lineage>
        <taxon>Bacteria</taxon>
        <taxon>Pseudomonadati</taxon>
        <taxon>Bacteroidota</taxon>
        <taxon>Sphingobacteriia</taxon>
        <taxon>Sphingobacteriales</taxon>
        <taxon>Sphingobacteriaceae</taxon>
        <taxon>Mucilaginibacter</taxon>
    </lineage>
</organism>
<dbReference type="Gene3D" id="3.40.30.10">
    <property type="entry name" value="Glutaredoxin"/>
    <property type="match status" value="1"/>
</dbReference>
<evidence type="ECO:0000313" key="5">
    <source>
        <dbReference type="Proteomes" id="UP001500582"/>
    </source>
</evidence>
<dbReference type="EMBL" id="BAABFT010000020">
    <property type="protein sequence ID" value="GAA4338181.1"/>
    <property type="molecule type" value="Genomic_DNA"/>
</dbReference>
<gene>
    <name evidence="4" type="ORF">GCM10023149_48040</name>
</gene>
<feature type="domain" description="Thioredoxin" evidence="3">
    <location>
        <begin position="30"/>
        <end position="183"/>
    </location>
</feature>
<dbReference type="Proteomes" id="UP001500582">
    <property type="component" value="Unassembled WGS sequence"/>
</dbReference>
<protein>
    <submittedName>
        <fullName evidence="4">TlpA disulfide reductase family protein</fullName>
    </submittedName>
</protein>
<dbReference type="PANTHER" id="PTHR42852:SF17">
    <property type="entry name" value="THIOREDOXIN-LIKE PROTEIN HI_1115"/>
    <property type="match status" value="1"/>
</dbReference>
<proteinExistence type="predicted"/>
<accession>A0ABP8HEA9</accession>
<dbReference type="PROSITE" id="PS51352">
    <property type="entry name" value="THIOREDOXIN_2"/>
    <property type="match status" value="1"/>
</dbReference>
<evidence type="ECO:0000259" key="3">
    <source>
        <dbReference type="PROSITE" id="PS51352"/>
    </source>
</evidence>
<keyword evidence="1" id="KW-0676">Redox-active center</keyword>
<evidence type="ECO:0000313" key="4">
    <source>
        <dbReference type="EMBL" id="GAA4338181.1"/>
    </source>
</evidence>
<reference evidence="5" key="1">
    <citation type="journal article" date="2019" name="Int. J. Syst. Evol. Microbiol.">
        <title>The Global Catalogue of Microorganisms (GCM) 10K type strain sequencing project: providing services to taxonomists for standard genome sequencing and annotation.</title>
        <authorList>
            <consortium name="The Broad Institute Genomics Platform"/>
            <consortium name="The Broad Institute Genome Sequencing Center for Infectious Disease"/>
            <person name="Wu L."/>
            <person name="Ma J."/>
        </authorList>
    </citation>
    <scope>NUCLEOTIDE SEQUENCE [LARGE SCALE GENOMIC DNA]</scope>
    <source>
        <strain evidence="5">JCM 17705</strain>
    </source>
</reference>
<evidence type="ECO:0000256" key="2">
    <source>
        <dbReference type="SAM" id="SignalP"/>
    </source>
</evidence>
<evidence type="ECO:0000256" key="1">
    <source>
        <dbReference type="ARBA" id="ARBA00023284"/>
    </source>
</evidence>
<name>A0ABP8HEA9_9SPHI</name>
<dbReference type="PROSITE" id="PS00194">
    <property type="entry name" value="THIOREDOXIN_1"/>
    <property type="match status" value="1"/>
</dbReference>
<dbReference type="PANTHER" id="PTHR42852">
    <property type="entry name" value="THIOL:DISULFIDE INTERCHANGE PROTEIN DSBE"/>
    <property type="match status" value="1"/>
</dbReference>
<dbReference type="InterPro" id="IPR050553">
    <property type="entry name" value="Thioredoxin_ResA/DsbE_sf"/>
</dbReference>
<keyword evidence="2" id="KW-0732">Signal</keyword>
<dbReference type="InterPro" id="IPR013766">
    <property type="entry name" value="Thioredoxin_domain"/>
</dbReference>
<dbReference type="Pfam" id="PF00578">
    <property type="entry name" value="AhpC-TSA"/>
    <property type="match status" value="1"/>
</dbReference>
<dbReference type="CDD" id="cd02966">
    <property type="entry name" value="TlpA_like_family"/>
    <property type="match status" value="1"/>
</dbReference>